<evidence type="ECO:0000256" key="2">
    <source>
        <dbReference type="PROSITE-ProRule" id="PRU01161"/>
    </source>
</evidence>
<dbReference type="SUPFAM" id="SSF52151">
    <property type="entry name" value="FabD/lysophospholipase-like"/>
    <property type="match status" value="1"/>
</dbReference>
<gene>
    <name evidence="4" type="ORF">N782_08485</name>
</gene>
<comment type="caution">
    <text evidence="4">The sequence shown here is derived from an EMBL/GenBank/DDBJ whole genome shotgun (WGS) entry which is preliminary data.</text>
</comment>
<reference evidence="4 5" key="1">
    <citation type="journal article" date="2015" name="Stand. Genomic Sci.">
        <title>High quality draft genome sequence of the moderately halophilic bacterium Pontibacillus yanchengensis Y32(T) and comparison among Pontibacillus genomes.</title>
        <authorList>
            <person name="Huang J."/>
            <person name="Qiao Z.X."/>
            <person name="Tang J.W."/>
            <person name="Wang G."/>
        </authorList>
    </citation>
    <scope>NUCLEOTIDE SEQUENCE [LARGE SCALE GENOMIC DNA]</scope>
    <source>
        <strain evidence="4 5">Y32</strain>
    </source>
</reference>
<evidence type="ECO:0000313" key="5">
    <source>
        <dbReference type="Proteomes" id="UP000030147"/>
    </source>
</evidence>
<dbReference type="PANTHER" id="PTHR46394:SF1">
    <property type="entry name" value="PNPLA DOMAIN-CONTAINING PROTEIN"/>
    <property type="match status" value="1"/>
</dbReference>
<keyword evidence="1 2" id="KW-0443">Lipid metabolism</keyword>
<comment type="caution">
    <text evidence="2">Lacks conserved residue(s) required for the propagation of feature annotation.</text>
</comment>
<dbReference type="STRING" id="1385514.N782_08485"/>
<evidence type="ECO:0000256" key="1">
    <source>
        <dbReference type="ARBA" id="ARBA00023098"/>
    </source>
</evidence>
<feature type="domain" description="PNPLA" evidence="3">
    <location>
        <begin position="5"/>
        <end position="198"/>
    </location>
</feature>
<evidence type="ECO:0000259" key="3">
    <source>
        <dbReference type="PROSITE" id="PS51635"/>
    </source>
</evidence>
<feature type="short sequence motif" description="DGA/G" evidence="2">
    <location>
        <begin position="185"/>
        <end position="187"/>
    </location>
</feature>
<protein>
    <recommendedName>
        <fullName evidence="3">PNPLA domain-containing protein</fullName>
    </recommendedName>
</protein>
<keyword evidence="2" id="KW-0442">Lipid degradation</keyword>
<dbReference type="GO" id="GO:0016787">
    <property type="term" value="F:hydrolase activity"/>
    <property type="evidence" value="ECO:0007669"/>
    <property type="project" value="UniProtKB-UniRule"/>
</dbReference>
<accession>A0A0A2TEU8</accession>
<dbReference type="PANTHER" id="PTHR46394">
    <property type="entry name" value="ANNEXIN"/>
    <property type="match status" value="1"/>
</dbReference>
<evidence type="ECO:0000313" key="4">
    <source>
        <dbReference type="EMBL" id="KGP72938.1"/>
    </source>
</evidence>
<organism evidence="4 5">
    <name type="scientific">Pontibacillus yanchengensis Y32</name>
    <dbReference type="NCBI Taxonomy" id="1385514"/>
    <lineage>
        <taxon>Bacteria</taxon>
        <taxon>Bacillati</taxon>
        <taxon>Bacillota</taxon>
        <taxon>Bacilli</taxon>
        <taxon>Bacillales</taxon>
        <taxon>Bacillaceae</taxon>
        <taxon>Pontibacillus</taxon>
    </lineage>
</organism>
<dbReference type="GO" id="GO:0016042">
    <property type="term" value="P:lipid catabolic process"/>
    <property type="evidence" value="ECO:0007669"/>
    <property type="project" value="UniProtKB-UniRule"/>
</dbReference>
<dbReference type="AlphaFoldDB" id="A0A0A2TEU8"/>
<keyword evidence="5" id="KW-1185">Reference proteome</keyword>
<keyword evidence="2" id="KW-0378">Hydrolase</keyword>
<proteinExistence type="predicted"/>
<dbReference type="Pfam" id="PF01734">
    <property type="entry name" value="Patatin"/>
    <property type="match status" value="1"/>
</dbReference>
<dbReference type="RefSeq" id="WP_036818685.1">
    <property type="nucleotide sequence ID" value="NZ_AVBF01000020.1"/>
</dbReference>
<name>A0A0A2TEU8_9BACI</name>
<dbReference type="OrthoDB" id="9770965at2"/>
<dbReference type="InterPro" id="IPR052580">
    <property type="entry name" value="Lipid_Hydrolase"/>
</dbReference>
<dbReference type="eggNOG" id="COG1752">
    <property type="taxonomic scope" value="Bacteria"/>
</dbReference>
<feature type="active site" description="Nucleophile" evidence="2">
    <location>
        <position position="38"/>
    </location>
</feature>
<feature type="short sequence motif" description="GXSXG" evidence="2">
    <location>
        <begin position="36"/>
        <end position="40"/>
    </location>
</feature>
<feature type="active site" description="Proton acceptor" evidence="2">
    <location>
        <position position="185"/>
    </location>
</feature>
<dbReference type="InterPro" id="IPR016035">
    <property type="entry name" value="Acyl_Trfase/lysoPLipase"/>
</dbReference>
<sequence>MRIDGVFSGGGVKAIAFIGAIKEVEEKGYTFERVAGTSAGAIIAAFIAAGYSSEEIGTLFDELQLESFLDPPMMGDWFPFSKWLSLYFRLGIYKGKKLEEWIYDQLAKKGVYTFGDLEDGGLKVIASDLSLGRMVVIPDDLERLYGISPEHFSVAKAVRMSAGLPYFFIPDRIQGKSPIKSVIVDGGLLSNFPIWVLALPDERRIRPILGMKLSTSVEHVPPKKLNNAIEMFQALFSTMKKAHDARHISKAEAVDIIFIPVEDVDTTDFNLSEEQKRNLISLGKKQAQLFLKTWTK</sequence>
<dbReference type="Proteomes" id="UP000030147">
    <property type="component" value="Unassembled WGS sequence"/>
</dbReference>
<dbReference type="PROSITE" id="PS51635">
    <property type="entry name" value="PNPLA"/>
    <property type="match status" value="1"/>
</dbReference>
<dbReference type="EMBL" id="AVBF01000020">
    <property type="protein sequence ID" value="KGP72938.1"/>
    <property type="molecule type" value="Genomic_DNA"/>
</dbReference>
<dbReference type="Gene3D" id="3.40.1090.10">
    <property type="entry name" value="Cytosolic phospholipase A2 catalytic domain"/>
    <property type="match status" value="2"/>
</dbReference>
<dbReference type="CDD" id="cd07207">
    <property type="entry name" value="Pat_ExoU_VipD_like"/>
    <property type="match status" value="1"/>
</dbReference>
<dbReference type="InterPro" id="IPR002641">
    <property type="entry name" value="PNPLA_dom"/>
</dbReference>